<comment type="caution">
    <text evidence="2">The sequence shown here is derived from an EMBL/GenBank/DDBJ whole genome shotgun (WGS) entry which is preliminary data.</text>
</comment>
<organism evidence="2 3">
    <name type="scientific">Triparma retinervis</name>
    <dbReference type="NCBI Taxonomy" id="2557542"/>
    <lineage>
        <taxon>Eukaryota</taxon>
        <taxon>Sar</taxon>
        <taxon>Stramenopiles</taxon>
        <taxon>Ochrophyta</taxon>
        <taxon>Bolidophyceae</taxon>
        <taxon>Parmales</taxon>
        <taxon>Triparmaceae</taxon>
        <taxon>Triparma</taxon>
    </lineage>
</organism>
<sequence>MKAIVASIAPHKGGSCKKERRSLKKLETTDWPILSSSPESKEEAVRVLTKKERKKERRSLKKFETTDWPILSSSPESKEEAEFEQAKEVSLREFQRFQKKAEAHKLQVEQAIVASIALQKGAKKVQTKVNLKQIARMKKDNTMDLSKGLLKHPVDEATTKAHDGAVCQEKEEVVVHVEKKRARSSRNKKRWSNDRNKKKGRRIKVIKGAKAYVPVEEDPLVVEDRTSEKASLLDNTSRCARKIAGGVRIISRKLHWRKINFRKMERRAKDVKRKAKETKKLAKQKEMFDRFKSEVPNWGKLNIKEIGLRAKEVKPWKAKETEKLAIEKEIADTHAVLDQRRNKTLNAHMNTVIDSTVSNVAVKRIAALATNPICDSMASRIQRTLDDYRDHRSLLAEESSDDSLLRPYGGSHDAFVNTIDDEGLTNHLVMLAEVTLNDPQGGNVHNLLKRKVGELEMASQWPDVTFTVTKSLLKTVVATVEKMNPAFAVPKKRRPVSMPPHLMTVLLTTNVGRKDYVTDSLLFSICRCYGLRAVFLDSLNLPLPVIVALKTKLYGPGMREVLALSRLLSVDEVLAHDESATRKRVPYKSFWGRHHWDFSPLMRNQLIMGGVPRRIAKQYTFHMLRHGFVTSQQVMRGDAAQGFSAIGGIGLD</sequence>
<feature type="non-terminal residue" evidence="2">
    <location>
        <position position="1"/>
    </location>
</feature>
<evidence type="ECO:0000313" key="3">
    <source>
        <dbReference type="Proteomes" id="UP001165082"/>
    </source>
</evidence>
<name>A0A9W7G310_9STRA</name>
<feature type="region of interest" description="Disordered" evidence="1">
    <location>
        <begin position="1"/>
        <end position="21"/>
    </location>
</feature>
<evidence type="ECO:0000313" key="2">
    <source>
        <dbReference type="EMBL" id="GMI33814.1"/>
    </source>
</evidence>
<gene>
    <name evidence="2" type="ORF">TrRE_jg13619</name>
</gene>
<dbReference type="AlphaFoldDB" id="A0A9W7G310"/>
<evidence type="ECO:0000256" key="1">
    <source>
        <dbReference type="SAM" id="MobiDB-lite"/>
    </source>
</evidence>
<keyword evidence="3" id="KW-1185">Reference proteome</keyword>
<proteinExistence type="predicted"/>
<accession>A0A9W7G310</accession>
<dbReference type="Proteomes" id="UP001165082">
    <property type="component" value="Unassembled WGS sequence"/>
</dbReference>
<dbReference type="EMBL" id="BRXZ01007767">
    <property type="protein sequence ID" value="GMI33814.1"/>
    <property type="molecule type" value="Genomic_DNA"/>
</dbReference>
<reference evidence="2" key="1">
    <citation type="submission" date="2022-07" db="EMBL/GenBank/DDBJ databases">
        <title>Genome analysis of Parmales, a sister group of diatoms, reveals the evolutionary specialization of diatoms from phago-mixotrophs to photoautotrophs.</title>
        <authorList>
            <person name="Ban H."/>
            <person name="Sato S."/>
            <person name="Yoshikawa S."/>
            <person name="Kazumasa Y."/>
            <person name="Nakamura Y."/>
            <person name="Ichinomiya M."/>
            <person name="Saitoh K."/>
            <person name="Sato N."/>
            <person name="Blanc-Mathieu R."/>
            <person name="Endo H."/>
            <person name="Kuwata A."/>
            <person name="Ogata H."/>
        </authorList>
    </citation>
    <scope>NUCLEOTIDE SEQUENCE</scope>
</reference>
<protein>
    <submittedName>
        <fullName evidence="2">Uncharacterized protein</fullName>
    </submittedName>
</protein>
<feature type="region of interest" description="Disordered" evidence="1">
    <location>
        <begin position="181"/>
        <end position="200"/>
    </location>
</feature>